<feature type="domain" description="RRM" evidence="4">
    <location>
        <begin position="32"/>
        <end position="109"/>
    </location>
</feature>
<dbReference type="SMART" id="SM00360">
    <property type="entry name" value="RRM"/>
    <property type="match status" value="2"/>
</dbReference>
<dbReference type="CDD" id="cd00590">
    <property type="entry name" value="RRM_SF"/>
    <property type="match status" value="1"/>
</dbReference>
<evidence type="ECO:0000256" key="2">
    <source>
        <dbReference type="PROSITE-ProRule" id="PRU00176"/>
    </source>
</evidence>
<accession>A0A3P7PFD1</accession>
<dbReference type="PROSITE" id="PS50102">
    <property type="entry name" value="RRM"/>
    <property type="match status" value="2"/>
</dbReference>
<dbReference type="OrthoDB" id="79455at2759"/>
<proteinExistence type="predicted"/>
<name>A0A3P7PFD1_DIBLA</name>
<protein>
    <recommendedName>
        <fullName evidence="4">RRM domain-containing protein</fullName>
    </recommendedName>
</protein>
<evidence type="ECO:0000256" key="3">
    <source>
        <dbReference type="SAM" id="MobiDB-lite"/>
    </source>
</evidence>
<sequence>MDPISPTAEQAVRQAPPVHRVASPPAASFDSRKIFVAGFKPSVTSQGLQNQFSRFGRVVDAKVIMNRQTGSSRRCGFVTFDSPGPVQAVLAERNVEVCGDVVTVEKFQTKHRNTSTHTPSTPKTNKPCPPITEEFEASNVVLNKNGNPPISSDITVTDETIRCVYVGHLRPEVTRAHLMEYFCKFGKIERVFVFKRNVSRASLGFGFVYFAKASAAQKVLNSGPHRIGTSELLIRCISKDELQMDSNYGR</sequence>
<feature type="domain" description="RRM" evidence="4">
    <location>
        <begin position="162"/>
        <end position="250"/>
    </location>
</feature>
<feature type="region of interest" description="Disordered" evidence="3">
    <location>
        <begin position="110"/>
        <end position="129"/>
    </location>
</feature>
<dbReference type="InterPro" id="IPR052462">
    <property type="entry name" value="SLIRP/GR-RBP-like"/>
</dbReference>
<gene>
    <name evidence="5" type="ORF">DILT_LOCUS12597</name>
</gene>
<evidence type="ECO:0000313" key="5">
    <source>
        <dbReference type="EMBL" id="VDN16766.1"/>
    </source>
</evidence>
<evidence type="ECO:0000256" key="1">
    <source>
        <dbReference type="ARBA" id="ARBA00022884"/>
    </source>
</evidence>
<evidence type="ECO:0000313" key="6">
    <source>
        <dbReference type="Proteomes" id="UP000281553"/>
    </source>
</evidence>
<feature type="compositionally biased region" description="Polar residues" evidence="3">
    <location>
        <begin position="115"/>
        <end position="124"/>
    </location>
</feature>
<dbReference type="SUPFAM" id="SSF54928">
    <property type="entry name" value="RNA-binding domain, RBD"/>
    <property type="match status" value="2"/>
</dbReference>
<organism evidence="5 6">
    <name type="scientific">Dibothriocephalus latus</name>
    <name type="common">Fish tapeworm</name>
    <name type="synonym">Diphyllobothrium latum</name>
    <dbReference type="NCBI Taxonomy" id="60516"/>
    <lineage>
        <taxon>Eukaryota</taxon>
        <taxon>Metazoa</taxon>
        <taxon>Spiralia</taxon>
        <taxon>Lophotrochozoa</taxon>
        <taxon>Platyhelminthes</taxon>
        <taxon>Cestoda</taxon>
        <taxon>Eucestoda</taxon>
        <taxon>Diphyllobothriidea</taxon>
        <taxon>Diphyllobothriidae</taxon>
        <taxon>Dibothriocephalus</taxon>
    </lineage>
</organism>
<keyword evidence="6" id="KW-1185">Reference proteome</keyword>
<dbReference type="Gene3D" id="3.30.70.330">
    <property type="match status" value="2"/>
</dbReference>
<dbReference type="EMBL" id="UYRU01067002">
    <property type="protein sequence ID" value="VDN16766.1"/>
    <property type="molecule type" value="Genomic_DNA"/>
</dbReference>
<feature type="region of interest" description="Disordered" evidence="3">
    <location>
        <begin position="1"/>
        <end position="25"/>
    </location>
</feature>
<evidence type="ECO:0000259" key="4">
    <source>
        <dbReference type="PROSITE" id="PS50102"/>
    </source>
</evidence>
<reference evidence="5 6" key="1">
    <citation type="submission" date="2018-11" db="EMBL/GenBank/DDBJ databases">
        <authorList>
            <consortium name="Pathogen Informatics"/>
        </authorList>
    </citation>
    <scope>NUCLEOTIDE SEQUENCE [LARGE SCALE GENOMIC DNA]</scope>
</reference>
<dbReference type="AlphaFoldDB" id="A0A3P7PFD1"/>
<dbReference type="Proteomes" id="UP000281553">
    <property type="component" value="Unassembled WGS sequence"/>
</dbReference>
<dbReference type="GO" id="GO:0003723">
    <property type="term" value="F:RNA binding"/>
    <property type="evidence" value="ECO:0007669"/>
    <property type="project" value="UniProtKB-UniRule"/>
</dbReference>
<dbReference type="PANTHER" id="PTHR48027">
    <property type="entry name" value="HETEROGENEOUS NUCLEAR RIBONUCLEOPROTEIN 87F-RELATED"/>
    <property type="match status" value="1"/>
</dbReference>
<keyword evidence="1 2" id="KW-0694">RNA-binding</keyword>
<dbReference type="InterPro" id="IPR000504">
    <property type="entry name" value="RRM_dom"/>
</dbReference>
<dbReference type="InterPro" id="IPR012677">
    <property type="entry name" value="Nucleotide-bd_a/b_plait_sf"/>
</dbReference>
<dbReference type="InterPro" id="IPR035979">
    <property type="entry name" value="RBD_domain_sf"/>
</dbReference>
<dbReference type="Pfam" id="PF00076">
    <property type="entry name" value="RRM_1"/>
    <property type="match status" value="2"/>
</dbReference>